<evidence type="ECO:0000256" key="2">
    <source>
        <dbReference type="ARBA" id="ARBA00023043"/>
    </source>
</evidence>
<feature type="repeat" description="ANK" evidence="3">
    <location>
        <begin position="105"/>
        <end position="137"/>
    </location>
</feature>
<dbReference type="GeneTree" id="ENSGT00940000155116"/>
<dbReference type="SUPFAM" id="SSF48403">
    <property type="entry name" value="Ankyrin repeat"/>
    <property type="match status" value="1"/>
</dbReference>
<protein>
    <submittedName>
        <fullName evidence="4">Uncharacterized protein</fullName>
    </submittedName>
</protein>
<accession>A0A3B3TNI6</accession>
<evidence type="ECO:0000313" key="5">
    <source>
        <dbReference type="Proteomes" id="UP000261500"/>
    </source>
</evidence>
<feature type="repeat" description="ANK" evidence="3">
    <location>
        <begin position="64"/>
        <end position="96"/>
    </location>
</feature>
<dbReference type="PANTHER" id="PTHR24173:SF74">
    <property type="entry name" value="ANKYRIN REPEAT DOMAIN-CONTAINING PROTEIN 16"/>
    <property type="match status" value="1"/>
</dbReference>
<dbReference type="AlphaFoldDB" id="A0A3B3TNI6"/>
<dbReference type="PROSITE" id="PS50297">
    <property type="entry name" value="ANK_REP_REGION"/>
    <property type="match status" value="3"/>
</dbReference>
<reference evidence="4" key="1">
    <citation type="submission" date="2025-08" db="UniProtKB">
        <authorList>
            <consortium name="Ensembl"/>
        </authorList>
    </citation>
    <scope>IDENTIFICATION</scope>
</reference>
<evidence type="ECO:0000256" key="3">
    <source>
        <dbReference type="PROSITE-ProRule" id="PRU00023"/>
    </source>
</evidence>
<dbReference type="PANTHER" id="PTHR24173">
    <property type="entry name" value="ANKYRIN REPEAT CONTAINING"/>
    <property type="match status" value="1"/>
</dbReference>
<feature type="repeat" description="ANK" evidence="3">
    <location>
        <begin position="138"/>
        <end position="162"/>
    </location>
</feature>
<dbReference type="SMART" id="SM00248">
    <property type="entry name" value="ANK"/>
    <property type="match status" value="4"/>
</dbReference>
<dbReference type="STRING" id="48699.ENSPLAP00000002158"/>
<evidence type="ECO:0000256" key="1">
    <source>
        <dbReference type="ARBA" id="ARBA00022737"/>
    </source>
</evidence>
<sequence>MGHPETVEILLNHNAEVNLADGDGRTALSVAALCVPTAAAIKGYGEVASLLLEHGADPGHRDNDGMTPLLLAAYEGHEDVVELLLEAGADVDESAGPDGSISAAAAVTPLLAAAAMGHMNTVSKLLFWGADVDAIDCEGRTALCLAAARGSLEVVRALLDRGGADTDVINAKVNNNVDNSMWRITGVLTSMDLLHSVSKHECRGPQTTARLHIWSGPVNNTRKRSDFFFIYCIFRFICGFFFNHQGAL</sequence>
<dbReference type="Proteomes" id="UP000261500">
    <property type="component" value="Unplaced"/>
</dbReference>
<proteinExistence type="predicted"/>
<dbReference type="Ensembl" id="ENSPLAT00000013524.1">
    <property type="protein sequence ID" value="ENSPLAP00000002158.1"/>
    <property type="gene ID" value="ENSPLAG00000003369.1"/>
</dbReference>
<reference evidence="4" key="2">
    <citation type="submission" date="2025-09" db="UniProtKB">
        <authorList>
            <consortium name="Ensembl"/>
        </authorList>
    </citation>
    <scope>IDENTIFICATION</scope>
</reference>
<keyword evidence="2 3" id="KW-0040">ANK repeat</keyword>
<dbReference type="Gene3D" id="1.25.40.20">
    <property type="entry name" value="Ankyrin repeat-containing domain"/>
    <property type="match status" value="4"/>
</dbReference>
<name>A0A3B3TNI6_9TELE</name>
<keyword evidence="5" id="KW-1185">Reference proteome</keyword>
<evidence type="ECO:0000313" key="4">
    <source>
        <dbReference type="Ensembl" id="ENSPLAP00000002158.1"/>
    </source>
</evidence>
<keyword evidence="1" id="KW-0677">Repeat</keyword>
<dbReference type="InterPro" id="IPR036770">
    <property type="entry name" value="Ankyrin_rpt-contain_sf"/>
</dbReference>
<dbReference type="Pfam" id="PF12796">
    <property type="entry name" value="Ank_2"/>
    <property type="match status" value="2"/>
</dbReference>
<dbReference type="InterPro" id="IPR002110">
    <property type="entry name" value="Ankyrin_rpt"/>
</dbReference>
<organism evidence="4 5">
    <name type="scientific">Poecilia latipinna</name>
    <name type="common">sailfin molly</name>
    <dbReference type="NCBI Taxonomy" id="48699"/>
    <lineage>
        <taxon>Eukaryota</taxon>
        <taxon>Metazoa</taxon>
        <taxon>Chordata</taxon>
        <taxon>Craniata</taxon>
        <taxon>Vertebrata</taxon>
        <taxon>Euteleostomi</taxon>
        <taxon>Actinopterygii</taxon>
        <taxon>Neopterygii</taxon>
        <taxon>Teleostei</taxon>
        <taxon>Neoteleostei</taxon>
        <taxon>Acanthomorphata</taxon>
        <taxon>Ovalentaria</taxon>
        <taxon>Atherinomorphae</taxon>
        <taxon>Cyprinodontiformes</taxon>
        <taxon>Poeciliidae</taxon>
        <taxon>Poeciliinae</taxon>
        <taxon>Poecilia</taxon>
    </lineage>
</organism>
<dbReference type="PROSITE" id="PS50088">
    <property type="entry name" value="ANK_REPEAT"/>
    <property type="match status" value="3"/>
</dbReference>